<feature type="transmembrane region" description="Helical" evidence="1">
    <location>
        <begin position="191"/>
        <end position="209"/>
    </location>
</feature>
<evidence type="ECO:0008006" key="4">
    <source>
        <dbReference type="Google" id="ProtNLM"/>
    </source>
</evidence>
<keyword evidence="3" id="KW-1185">Reference proteome</keyword>
<feature type="transmembrane region" description="Helical" evidence="1">
    <location>
        <begin position="91"/>
        <end position="109"/>
    </location>
</feature>
<proteinExistence type="predicted"/>
<dbReference type="AlphaFoldDB" id="A0A1X7ACI8"/>
<dbReference type="Proteomes" id="UP000193778">
    <property type="component" value="Unassembled WGS sequence"/>
</dbReference>
<feature type="transmembrane region" description="Helical" evidence="1">
    <location>
        <begin position="365"/>
        <end position="382"/>
    </location>
</feature>
<accession>A0A1X7ACI8</accession>
<organism evidence="2 3">
    <name type="scientific">Ruegeria meonggei</name>
    <dbReference type="NCBI Taxonomy" id="1446476"/>
    <lineage>
        <taxon>Bacteria</taxon>
        <taxon>Pseudomonadati</taxon>
        <taxon>Pseudomonadota</taxon>
        <taxon>Alphaproteobacteria</taxon>
        <taxon>Rhodobacterales</taxon>
        <taxon>Roseobacteraceae</taxon>
        <taxon>Ruegeria</taxon>
    </lineage>
</organism>
<evidence type="ECO:0000313" key="2">
    <source>
        <dbReference type="EMBL" id="SLN75811.1"/>
    </source>
</evidence>
<dbReference type="EMBL" id="FWFP01000017">
    <property type="protein sequence ID" value="SLN75811.1"/>
    <property type="molecule type" value="Genomic_DNA"/>
</dbReference>
<protein>
    <recommendedName>
        <fullName evidence="4">Glycosyltransferase RgtA/B/C/D-like domain-containing protein</fullName>
    </recommendedName>
</protein>
<feature type="transmembrane region" description="Helical" evidence="1">
    <location>
        <begin position="284"/>
        <end position="302"/>
    </location>
</feature>
<sequence length="637" mass="71892">MNRFPQTAFVFLGWLAGYIILVHFVPRAIPTESATAIVSAAAAQGYNAPVAYWVALIWSVIILVVSAVWARKTQAVPDPYVPLARGRLIPIELLIVFGIFVLAYFPAFLARYGPFNEDEGFIMVLFRMACGQVPFRDFEFLYGPLMLYPMWGWTKVFGVSMESYFGFMALQEGLQFALLMAVLQLTVKDRWWRYCIFLLLLPFLINTLLGPNWSALRRLVPVFALLLVAYRPFDMRANLAVAVMAGLHLAYSHEYAAATLLGIGTIYGMLLFGQHRREALRSGLVIAISAVLIWVLSISFMLGENWRFYLDTARQVTGVMSQGHAAFEFYWTVNSVAQIALLAMVCMLVGTTIVQVRGEMRAGDLYLAGGLVYALVILKSGLARADHWHFSAPFLVLYFAFLLNLPTLATRMSATMRRGAVVLIGITSFTYLIGIYPTAHHYMQAYLRGAQDVLTGVPTADIDPSNFRAQSVQFERTTADPDIVALGGFLAAPTQAPMPVLFHGKTWFLSSHAGICRQDYKHDDIMYSEIERPERDFLEQNPDALVVMFRSDYERIYGFIDPDSSVRDWPWRRVEKLARWTTTVHRQQRIIEGKLLNRARDNVTGRYIRDHYQVLTEFGVYMVLAPAVSGNSALYGN</sequence>
<keyword evidence="1" id="KW-0812">Transmembrane</keyword>
<feature type="transmembrane region" description="Helical" evidence="1">
    <location>
        <begin position="329"/>
        <end position="353"/>
    </location>
</feature>
<gene>
    <name evidence="2" type="ORF">RUM8411_04265</name>
</gene>
<evidence type="ECO:0000313" key="3">
    <source>
        <dbReference type="Proteomes" id="UP000193778"/>
    </source>
</evidence>
<evidence type="ECO:0000256" key="1">
    <source>
        <dbReference type="SAM" id="Phobius"/>
    </source>
</evidence>
<feature type="transmembrane region" description="Helical" evidence="1">
    <location>
        <begin position="420"/>
        <end position="439"/>
    </location>
</feature>
<feature type="transmembrane region" description="Helical" evidence="1">
    <location>
        <begin position="253"/>
        <end position="272"/>
    </location>
</feature>
<reference evidence="3" key="1">
    <citation type="submission" date="2017-03" db="EMBL/GenBank/DDBJ databases">
        <authorList>
            <person name="Rodrigo-Torres L."/>
            <person name="Arahal R.D."/>
            <person name="Lucena T."/>
        </authorList>
    </citation>
    <scope>NUCLEOTIDE SEQUENCE [LARGE SCALE GENOMIC DNA]</scope>
    <source>
        <strain evidence="3">CECT 8411</strain>
    </source>
</reference>
<keyword evidence="1" id="KW-0472">Membrane</keyword>
<dbReference type="RefSeq" id="WP_085824708.1">
    <property type="nucleotide sequence ID" value="NZ_FWFP01000017.1"/>
</dbReference>
<name>A0A1X7ACI8_9RHOB</name>
<keyword evidence="1" id="KW-1133">Transmembrane helix</keyword>
<feature type="transmembrane region" description="Helical" evidence="1">
    <location>
        <begin position="50"/>
        <end position="70"/>
    </location>
</feature>
<feature type="transmembrane region" description="Helical" evidence="1">
    <location>
        <begin position="163"/>
        <end position="185"/>
    </location>
</feature>
<feature type="transmembrane region" description="Helical" evidence="1">
    <location>
        <begin position="388"/>
        <end position="408"/>
    </location>
</feature>